<dbReference type="SUPFAM" id="SSF81321">
    <property type="entry name" value="Family A G protein-coupled receptor-like"/>
    <property type="match status" value="1"/>
</dbReference>
<evidence type="ECO:0000313" key="7">
    <source>
        <dbReference type="Proteomes" id="UP001488805"/>
    </source>
</evidence>
<comment type="caution">
    <text evidence="6">The sequence shown here is derived from an EMBL/GenBank/DDBJ whole genome shotgun (WGS) entry which is preliminary data.</text>
</comment>
<dbReference type="AlphaFoldDB" id="A0AAW1FXA6"/>
<keyword evidence="7" id="KW-1185">Reference proteome</keyword>
<dbReference type="GO" id="GO:0007189">
    <property type="term" value="P:adenylate cyclase-activating G protein-coupled receptor signaling pathway"/>
    <property type="evidence" value="ECO:0007669"/>
    <property type="project" value="TreeGrafter"/>
</dbReference>
<keyword evidence="3" id="KW-0297">G-protein coupled receptor</keyword>
<accession>A0AAW1FXA6</accession>
<proteinExistence type="predicted"/>
<evidence type="ECO:0000313" key="6">
    <source>
        <dbReference type="EMBL" id="KAK9539660.1"/>
    </source>
</evidence>
<dbReference type="Proteomes" id="UP001488805">
    <property type="component" value="Unassembled WGS sequence"/>
</dbReference>
<keyword evidence="4" id="KW-0675">Receptor</keyword>
<reference evidence="6 7" key="1">
    <citation type="journal article" date="2024" name="Genome Biol. Evol.">
        <title>Chromosome-level genome assembly of the viviparous eelpout Zoarces viviparus.</title>
        <authorList>
            <person name="Fuhrmann N."/>
            <person name="Brasseur M.V."/>
            <person name="Bakowski C.E."/>
            <person name="Podsiadlowski L."/>
            <person name="Prost S."/>
            <person name="Krehenwinkel H."/>
            <person name="Mayer C."/>
        </authorList>
    </citation>
    <scope>NUCLEOTIDE SEQUENCE [LARGE SCALE GENOMIC DNA]</scope>
    <source>
        <strain evidence="6">NO-MEL_2022_Ind0_liver</strain>
    </source>
</reference>
<dbReference type="GO" id="GO:0004930">
    <property type="term" value="F:G protein-coupled receptor activity"/>
    <property type="evidence" value="ECO:0007669"/>
    <property type="project" value="UniProtKB-KW"/>
</dbReference>
<dbReference type="EMBL" id="JBCEZU010000013">
    <property type="protein sequence ID" value="KAK9539660.1"/>
    <property type="molecule type" value="Genomic_DNA"/>
</dbReference>
<name>A0AAW1FXA6_ZOAVI</name>
<dbReference type="InterPro" id="IPR051880">
    <property type="entry name" value="GPC_Orphan_Receptors"/>
</dbReference>
<dbReference type="GO" id="GO:0005886">
    <property type="term" value="C:plasma membrane"/>
    <property type="evidence" value="ECO:0007669"/>
    <property type="project" value="UniProtKB-SubCell"/>
</dbReference>
<comment type="subcellular location">
    <subcellularLocation>
        <location evidence="1">Cell membrane</location>
        <topology evidence="1">Multi-pass membrane protein</topology>
    </subcellularLocation>
</comment>
<organism evidence="6 7">
    <name type="scientific">Zoarces viviparus</name>
    <name type="common">Viviparous eelpout</name>
    <name type="synonym">Blennius viviparus</name>
    <dbReference type="NCBI Taxonomy" id="48416"/>
    <lineage>
        <taxon>Eukaryota</taxon>
        <taxon>Metazoa</taxon>
        <taxon>Chordata</taxon>
        <taxon>Craniata</taxon>
        <taxon>Vertebrata</taxon>
        <taxon>Euteleostomi</taxon>
        <taxon>Actinopterygii</taxon>
        <taxon>Neopterygii</taxon>
        <taxon>Teleostei</taxon>
        <taxon>Neoteleostei</taxon>
        <taxon>Acanthomorphata</taxon>
        <taxon>Eupercaria</taxon>
        <taxon>Perciformes</taxon>
        <taxon>Cottioidei</taxon>
        <taxon>Zoarcales</taxon>
        <taxon>Zoarcidae</taxon>
        <taxon>Zoarcinae</taxon>
        <taxon>Zoarces</taxon>
    </lineage>
</organism>
<evidence type="ECO:0000256" key="3">
    <source>
        <dbReference type="ARBA" id="ARBA00023040"/>
    </source>
</evidence>
<dbReference type="PANTHER" id="PTHR24245:SF7">
    <property type="entry name" value="G-PROTEIN COUPLED RECEPTOR 78"/>
    <property type="match status" value="1"/>
</dbReference>
<keyword evidence="5" id="KW-0807">Transducer</keyword>
<evidence type="ECO:0000256" key="1">
    <source>
        <dbReference type="ARBA" id="ARBA00004651"/>
    </source>
</evidence>
<evidence type="ECO:0000256" key="2">
    <source>
        <dbReference type="ARBA" id="ARBA00022475"/>
    </source>
</evidence>
<keyword evidence="2" id="KW-1003">Cell membrane</keyword>
<evidence type="ECO:0000256" key="5">
    <source>
        <dbReference type="ARBA" id="ARBA00023224"/>
    </source>
</evidence>
<keyword evidence="2" id="KW-0472">Membrane</keyword>
<sequence length="91" mass="10219">MFFFSLCSSCRLVELLPSVHIPRYWGITAKSLSYTKASSDPLVYCLLQQQYRKVLVSIIGRVVRNNHDTLAVYGATSTLDTTDQSCIARVT</sequence>
<dbReference type="PANTHER" id="PTHR24245">
    <property type="entry name" value="G-PROTEIN COUPLED RECEPTOR"/>
    <property type="match status" value="1"/>
</dbReference>
<protein>
    <submittedName>
        <fullName evidence="6">Uncharacterized protein</fullName>
    </submittedName>
</protein>
<evidence type="ECO:0000256" key="4">
    <source>
        <dbReference type="ARBA" id="ARBA00023170"/>
    </source>
</evidence>
<gene>
    <name evidence="6" type="ORF">VZT92_002162</name>
</gene>